<proteinExistence type="predicted"/>
<dbReference type="AlphaFoldDB" id="A0A9D2G3Q5"/>
<evidence type="ECO:0000256" key="1">
    <source>
        <dbReference type="SAM" id="Phobius"/>
    </source>
</evidence>
<keyword evidence="1" id="KW-1133">Transmembrane helix</keyword>
<evidence type="ECO:0000313" key="2">
    <source>
        <dbReference type="EMBL" id="HIZ71637.1"/>
    </source>
</evidence>
<organism evidence="2 3">
    <name type="scientific">Candidatus Atopostipes pullistercoris</name>
    <dbReference type="NCBI Taxonomy" id="2838467"/>
    <lineage>
        <taxon>Bacteria</taxon>
        <taxon>Bacillati</taxon>
        <taxon>Bacillota</taxon>
        <taxon>Bacilli</taxon>
        <taxon>Lactobacillales</taxon>
        <taxon>Carnobacteriaceae</taxon>
        <taxon>Atopostipes</taxon>
    </lineage>
</organism>
<accession>A0A9D2G3Q5</accession>
<gene>
    <name evidence="2" type="ORF">H9808_07755</name>
</gene>
<dbReference type="EMBL" id="DXAZ01000125">
    <property type="protein sequence ID" value="HIZ71637.1"/>
    <property type="molecule type" value="Genomic_DNA"/>
</dbReference>
<evidence type="ECO:0000313" key="3">
    <source>
        <dbReference type="Proteomes" id="UP000824106"/>
    </source>
</evidence>
<comment type="caution">
    <text evidence="2">The sequence shown here is derived from an EMBL/GenBank/DDBJ whole genome shotgun (WGS) entry which is preliminary data.</text>
</comment>
<protein>
    <submittedName>
        <fullName evidence="2">Uncharacterized protein</fullName>
    </submittedName>
</protein>
<keyword evidence="1" id="KW-0472">Membrane</keyword>
<dbReference type="Proteomes" id="UP000824106">
    <property type="component" value="Unassembled WGS sequence"/>
</dbReference>
<reference evidence="2" key="2">
    <citation type="submission" date="2021-04" db="EMBL/GenBank/DDBJ databases">
        <authorList>
            <person name="Gilroy R."/>
        </authorList>
    </citation>
    <scope>NUCLEOTIDE SEQUENCE</scope>
    <source>
        <strain evidence="2">CHK169-4300</strain>
    </source>
</reference>
<feature type="transmembrane region" description="Helical" evidence="1">
    <location>
        <begin position="30"/>
        <end position="49"/>
    </location>
</feature>
<keyword evidence="1" id="KW-0812">Transmembrane</keyword>
<feature type="transmembrane region" description="Helical" evidence="1">
    <location>
        <begin position="7"/>
        <end position="24"/>
    </location>
</feature>
<name>A0A9D2G3Q5_9LACT</name>
<reference evidence="2" key="1">
    <citation type="journal article" date="2021" name="PeerJ">
        <title>Extensive microbial diversity within the chicken gut microbiome revealed by metagenomics and culture.</title>
        <authorList>
            <person name="Gilroy R."/>
            <person name="Ravi A."/>
            <person name="Getino M."/>
            <person name="Pursley I."/>
            <person name="Horton D.L."/>
            <person name="Alikhan N.F."/>
            <person name="Baker D."/>
            <person name="Gharbi K."/>
            <person name="Hall N."/>
            <person name="Watson M."/>
            <person name="Adriaenssens E.M."/>
            <person name="Foster-Nyarko E."/>
            <person name="Jarju S."/>
            <person name="Secka A."/>
            <person name="Antonio M."/>
            <person name="Oren A."/>
            <person name="Chaudhuri R.R."/>
            <person name="La Ragione R."/>
            <person name="Hildebrand F."/>
            <person name="Pallen M.J."/>
        </authorList>
    </citation>
    <scope>NUCLEOTIDE SEQUENCE</scope>
    <source>
        <strain evidence="2">CHK169-4300</strain>
    </source>
</reference>
<sequence length="83" mass="9496">MKKSNGKFFVGIGILLIIAGIFIFPDDNIIGILGIVFGLYNLIKGVRLLKGIQPLLIRKQQKRYDEREKLEDNFKDSNKTDED</sequence>